<dbReference type="Proteomes" id="UP000316621">
    <property type="component" value="Chromosome 5"/>
</dbReference>
<evidence type="ECO:0000313" key="8">
    <source>
        <dbReference type="EMBL" id="RZC62543.1"/>
    </source>
</evidence>
<proteinExistence type="predicted"/>
<keyword evidence="3" id="KW-0862">Zinc</keyword>
<feature type="region of interest" description="Disordered" evidence="5">
    <location>
        <begin position="1426"/>
        <end position="1445"/>
    </location>
</feature>
<name>A0A4Y7JN75_PAPSO</name>
<dbReference type="InterPro" id="IPR013083">
    <property type="entry name" value="Znf_RING/FYVE/PHD"/>
</dbReference>
<feature type="domain" description="PHD-type" evidence="7">
    <location>
        <begin position="1150"/>
        <end position="1261"/>
    </location>
</feature>
<feature type="region of interest" description="Disordered" evidence="5">
    <location>
        <begin position="557"/>
        <end position="588"/>
    </location>
</feature>
<feature type="domain" description="PHD-type" evidence="6">
    <location>
        <begin position="292"/>
        <end position="343"/>
    </location>
</feature>
<dbReference type="InterPro" id="IPR034732">
    <property type="entry name" value="EPHD"/>
</dbReference>
<evidence type="ECO:0000256" key="5">
    <source>
        <dbReference type="SAM" id="MobiDB-lite"/>
    </source>
</evidence>
<dbReference type="CDD" id="cd15571">
    <property type="entry name" value="ePHD"/>
    <property type="match status" value="1"/>
</dbReference>
<dbReference type="PROSITE" id="PS51805">
    <property type="entry name" value="EPHD"/>
    <property type="match status" value="2"/>
</dbReference>
<reference evidence="8 9" key="1">
    <citation type="journal article" date="2018" name="Science">
        <title>The opium poppy genome and morphinan production.</title>
        <authorList>
            <person name="Guo L."/>
            <person name="Winzer T."/>
            <person name="Yang X."/>
            <person name="Li Y."/>
            <person name="Ning Z."/>
            <person name="He Z."/>
            <person name="Teodor R."/>
            <person name="Lu Y."/>
            <person name="Bowser T.A."/>
            <person name="Graham I.A."/>
            <person name="Ye K."/>
        </authorList>
    </citation>
    <scope>NUCLEOTIDE SEQUENCE [LARGE SCALE GENOMIC DNA]</scope>
    <source>
        <strain evidence="9">cv. HN1</strain>
        <tissue evidence="8">Leaves</tissue>
    </source>
</reference>
<dbReference type="InterPro" id="IPR050701">
    <property type="entry name" value="Histone_Mod_Regulator"/>
</dbReference>
<keyword evidence="9" id="KW-1185">Reference proteome</keyword>
<dbReference type="InterPro" id="IPR019787">
    <property type="entry name" value="Znf_PHD-finger"/>
</dbReference>
<dbReference type="InterPro" id="IPR001965">
    <property type="entry name" value="Znf_PHD"/>
</dbReference>
<dbReference type="PANTHER" id="PTHR13793">
    <property type="entry name" value="PHD FINGER PROTEINS"/>
    <property type="match status" value="1"/>
</dbReference>
<dbReference type="InterPro" id="IPR011011">
    <property type="entry name" value="Znf_FYVE_PHD"/>
</dbReference>
<dbReference type="Pfam" id="PF13831">
    <property type="entry name" value="PHD_2"/>
    <property type="match status" value="2"/>
</dbReference>
<evidence type="ECO:0000259" key="6">
    <source>
        <dbReference type="PROSITE" id="PS50016"/>
    </source>
</evidence>
<evidence type="ECO:0000259" key="7">
    <source>
        <dbReference type="PROSITE" id="PS51805"/>
    </source>
</evidence>
<evidence type="ECO:0008006" key="10">
    <source>
        <dbReference type="Google" id="ProtNLM"/>
    </source>
</evidence>
<evidence type="ECO:0000256" key="4">
    <source>
        <dbReference type="PROSITE-ProRule" id="PRU00146"/>
    </source>
</evidence>
<feature type="compositionally biased region" description="Low complexity" evidence="5">
    <location>
        <begin position="102"/>
        <end position="114"/>
    </location>
</feature>
<feature type="domain" description="PHD-type" evidence="7">
    <location>
        <begin position="357"/>
        <end position="480"/>
    </location>
</feature>
<dbReference type="Gramene" id="RZC62543">
    <property type="protein sequence ID" value="RZC62543"/>
    <property type="gene ID" value="C5167_024306"/>
</dbReference>
<protein>
    <recommendedName>
        <fullName evidence="10">PHD-type domain-containing protein</fullName>
    </recommendedName>
</protein>
<feature type="region of interest" description="Disordered" evidence="5">
    <location>
        <begin position="1477"/>
        <end position="1497"/>
    </location>
</feature>
<feature type="compositionally biased region" description="Basic and acidic residues" evidence="5">
    <location>
        <begin position="1429"/>
        <end position="1445"/>
    </location>
</feature>
<dbReference type="Pfam" id="PF13832">
    <property type="entry name" value="zf-HC5HC2H_2"/>
    <property type="match status" value="2"/>
</dbReference>
<evidence type="ECO:0000313" key="9">
    <source>
        <dbReference type="Proteomes" id="UP000316621"/>
    </source>
</evidence>
<evidence type="ECO:0000256" key="2">
    <source>
        <dbReference type="ARBA" id="ARBA00022771"/>
    </source>
</evidence>
<gene>
    <name evidence="8" type="ORF">C5167_024306</name>
</gene>
<accession>A0A4Y7JN75</accession>
<dbReference type="GO" id="GO:0006357">
    <property type="term" value="P:regulation of transcription by RNA polymerase II"/>
    <property type="evidence" value="ECO:0007669"/>
    <property type="project" value="TreeGrafter"/>
</dbReference>
<dbReference type="PANTHER" id="PTHR13793:SF107">
    <property type="entry name" value="BROMODOMAIN-CONTAINING PROTEIN HOMOLOG"/>
    <property type="match status" value="1"/>
</dbReference>
<dbReference type="STRING" id="3469.A0A4Y7JN75"/>
<keyword evidence="2 4" id="KW-0863">Zinc-finger</keyword>
<dbReference type="SMART" id="SM00249">
    <property type="entry name" value="PHD"/>
    <property type="match status" value="4"/>
</dbReference>
<dbReference type="SUPFAM" id="SSF57903">
    <property type="entry name" value="FYVE/PHD zinc finger"/>
    <property type="match status" value="2"/>
</dbReference>
<organism evidence="8 9">
    <name type="scientific">Papaver somniferum</name>
    <name type="common">Opium poppy</name>
    <dbReference type="NCBI Taxonomy" id="3469"/>
    <lineage>
        <taxon>Eukaryota</taxon>
        <taxon>Viridiplantae</taxon>
        <taxon>Streptophyta</taxon>
        <taxon>Embryophyta</taxon>
        <taxon>Tracheophyta</taxon>
        <taxon>Spermatophyta</taxon>
        <taxon>Magnoliopsida</taxon>
        <taxon>Ranunculales</taxon>
        <taxon>Papaveraceae</taxon>
        <taxon>Papaveroideae</taxon>
        <taxon>Papaver</taxon>
    </lineage>
</organism>
<keyword evidence="1" id="KW-0479">Metal-binding</keyword>
<feature type="compositionally biased region" description="Basic and acidic residues" evidence="5">
    <location>
        <begin position="568"/>
        <end position="583"/>
    </location>
</feature>
<evidence type="ECO:0000256" key="1">
    <source>
        <dbReference type="ARBA" id="ARBA00022723"/>
    </source>
</evidence>
<dbReference type="GO" id="GO:0008270">
    <property type="term" value="F:zinc ion binding"/>
    <property type="evidence" value="ECO:0007669"/>
    <property type="project" value="UniProtKB-KW"/>
</dbReference>
<feature type="compositionally biased region" description="Polar residues" evidence="5">
    <location>
        <begin position="557"/>
        <end position="567"/>
    </location>
</feature>
<dbReference type="OMA" id="TTCDVCC"/>
<dbReference type="PROSITE" id="PS50016">
    <property type="entry name" value="ZF_PHD_2"/>
    <property type="match status" value="1"/>
</dbReference>
<dbReference type="OrthoDB" id="20839at2759"/>
<feature type="region of interest" description="Disordered" evidence="5">
    <location>
        <begin position="90"/>
        <end position="118"/>
    </location>
</feature>
<evidence type="ECO:0000256" key="3">
    <source>
        <dbReference type="ARBA" id="ARBA00022833"/>
    </source>
</evidence>
<feature type="compositionally biased region" description="Basic and acidic residues" evidence="5">
    <location>
        <begin position="1478"/>
        <end position="1488"/>
    </location>
</feature>
<dbReference type="EMBL" id="CM010719">
    <property type="protein sequence ID" value="RZC62543.1"/>
    <property type="molecule type" value="Genomic_DNA"/>
</dbReference>
<dbReference type="Gene3D" id="3.30.40.10">
    <property type="entry name" value="Zinc/RING finger domain, C3HC4 (zinc finger)"/>
    <property type="match status" value="4"/>
</dbReference>
<sequence>MQTFVEDMMGRGDDRGCGTEEKPCKISTFSKNHHQSLLGLVVDPPEDVKIDYYNQAQKALCERSPFEDEAEVSRVCNIPSGLADFLSRSTYSRKKHKKSHSESSAGQKKSSSSVEKSKVKKNIWSDTEDYFRQVTFTDIQNLVSQSSSVTSSQPYFTIPSLPKFVNENVDSSVATVSGYNEVVVEEEEVVVPKEEVVVENKEKQVEEDNLVENEVREAEILPTEEKEDNLVENETLNTQSSSSSSNGLEWLLGARNKVVVTSERPSKKRKLLGSEAGLERLKVVCPSVGQSLPVCHLCCLEDSGEHMNSLLVCGSCKVYIHQKCYGVQDAPVGIWLCSWCLSRGSSEADGDGKELSLRPCILCPKSGGALKPVVRNVEFKGGGSSEFAHLFCSLWMPDAYVEDIKKMEPIMNIGEINDMRKKLVCNVCKVKYGACVRCSHGTCRTALHPICAREAKYKMEIWGKIGCDNVELRAFCAKHSGLPDVCNSQQSVNNTYAGDDCGSSISSRPTVLLVVNKSQKVKLGQGSDLNDQINGVRVTATDTNSENLANNEISLGQDLSTTRPSSKPRSECDEGLDSKDTSERGNVGETNLSDLLDIVQTLKKLVDRGKVIVSDVASDIGISSDTLAEILVGGNSIFPDLRCKIIKWIRNHAYVDSPQPNLKVGGPDCPDTVSEAGPDSSTDVPFKSVPPRRRTKNNIRILMDNKVVCSSEEKLLLQNGNGIVIDEAEVKFDVPNGGVRDGDGGNSVVSHDGDCCFEDNDVLKEILVESSGRHGLDSSLGESTVPEGKPVHCNMPVNEQVERDSSLQSSLVNSDGEHNATSVDVGTLVIPDFTAGVPTSCSYVHPFIQNKLSQQAHTVSETHETMVKDVPVTESPFPGTHGDDDQDGNSTCITADCTLDGITSKKLEMAKKMGVLDLSPEDELEGQLIYLQNKLLDNTIASKRHCDELVSRVVKSLPKELDTACRQRWDLVLVSQYLCGIREAKKQGRKERRNKEAQAVLAAATAAAAASSRISSLRKDVPEETAHHESQSKINAVGGRTGLYSQMMPRAKETLSRLAVGRNSTEKPSETVQLNSSKEHPHSCEICRRPGMLLNPILVCHNCKVPVHSGCYRSVKGSSGPWYCELCEDLMASRSLRVPVVNPREKPCFPAQCCLCGGSSGAFRRSTDGQWVHSFCAEWLLESTFKRGQQNPVEGLDTLLKEREVCSICGTKLGVCVKCHYGNCQSNFHPCCARNAGFYMLMKTGGGGNKSHHKAYCEKHSLELREKAGTQQHGAEELKSIKQTRVELERVRLLCERIIKREKLKRELVVCSQEILASKRDSIALSVLVRSPFFLPDVSSESATTSLRGHVDDKKSCNEAMTQRSDDITMDTAVSGKRRIVLPVPMDIDQKTDDSSTSQDQLCTIKTNDRVLLSGKKLPKRPASVALRNLEEDADKRSKSRKHPETFQKELVMTSDQASFQNQRLPKGFAYVPVVCLPKEKPPPRETDLQDSVEPDG</sequence>